<dbReference type="EMBL" id="JACHCB010000002">
    <property type="protein sequence ID" value="MBB6108604.1"/>
    <property type="molecule type" value="Genomic_DNA"/>
</dbReference>
<evidence type="ECO:0000256" key="1">
    <source>
        <dbReference type="ARBA" id="ARBA00004651"/>
    </source>
</evidence>
<name>A0ABR6PFS4_9SPHI</name>
<evidence type="ECO:0000256" key="4">
    <source>
        <dbReference type="ARBA" id="ARBA00022989"/>
    </source>
</evidence>
<keyword evidence="9" id="KW-1185">Reference proteome</keyword>
<keyword evidence="2" id="KW-1003">Cell membrane</keyword>
<dbReference type="PANTHER" id="PTHR40077">
    <property type="entry name" value="MEMBRANE PROTEIN-RELATED"/>
    <property type="match status" value="1"/>
</dbReference>
<evidence type="ECO:0000256" key="3">
    <source>
        <dbReference type="ARBA" id="ARBA00022692"/>
    </source>
</evidence>
<evidence type="ECO:0000313" key="8">
    <source>
        <dbReference type="EMBL" id="MBB6108604.1"/>
    </source>
</evidence>
<evidence type="ECO:0000259" key="7">
    <source>
        <dbReference type="Pfam" id="PF12823"/>
    </source>
</evidence>
<sequence length="123" mass="14202">MEMIFETPMGRLRVSAHAVGISLILLLGAALPLKIILGQPNMLWTLSPVHIVLTVWFIANTFIVAAEHRWKFKVMTRKVLISCLIPFGTFYIDRRILKNELNPIKAWKMIRENNYISTRAKKI</sequence>
<keyword evidence="4 6" id="KW-1133">Transmembrane helix</keyword>
<evidence type="ECO:0000256" key="2">
    <source>
        <dbReference type="ARBA" id="ARBA00022475"/>
    </source>
</evidence>
<dbReference type="NCBIfam" id="TIGR03954">
    <property type="entry name" value="integ_memb_HG"/>
    <property type="match status" value="1"/>
</dbReference>
<feature type="domain" description="DUF3817" evidence="7">
    <location>
        <begin position="10"/>
        <end position="97"/>
    </location>
</feature>
<keyword evidence="3 6" id="KW-0812">Transmembrane</keyword>
<gene>
    <name evidence="8" type="ORF">HDF23_001339</name>
</gene>
<evidence type="ECO:0000256" key="6">
    <source>
        <dbReference type="SAM" id="Phobius"/>
    </source>
</evidence>
<keyword evidence="5 6" id="KW-0472">Membrane</keyword>
<organism evidence="8 9">
    <name type="scientific">Mucilaginibacter lappiensis</name>
    <dbReference type="NCBI Taxonomy" id="354630"/>
    <lineage>
        <taxon>Bacteria</taxon>
        <taxon>Pseudomonadati</taxon>
        <taxon>Bacteroidota</taxon>
        <taxon>Sphingobacteriia</taxon>
        <taxon>Sphingobacteriales</taxon>
        <taxon>Sphingobacteriaceae</taxon>
        <taxon>Mucilaginibacter</taxon>
    </lineage>
</organism>
<comment type="caution">
    <text evidence="8">The sequence shown here is derived from an EMBL/GenBank/DDBJ whole genome shotgun (WGS) entry which is preliminary data.</text>
</comment>
<proteinExistence type="predicted"/>
<dbReference type="InterPro" id="IPR023845">
    <property type="entry name" value="DUF3817_TM"/>
</dbReference>
<dbReference type="PANTHER" id="PTHR40077:SF1">
    <property type="entry name" value="MEMBRANE PROTEIN"/>
    <property type="match status" value="1"/>
</dbReference>
<evidence type="ECO:0000313" key="9">
    <source>
        <dbReference type="Proteomes" id="UP000541583"/>
    </source>
</evidence>
<evidence type="ECO:0000256" key="5">
    <source>
        <dbReference type="ARBA" id="ARBA00023136"/>
    </source>
</evidence>
<dbReference type="RefSeq" id="WP_084192067.1">
    <property type="nucleotide sequence ID" value="NZ_FTMG01000002.1"/>
</dbReference>
<comment type="subcellular location">
    <subcellularLocation>
        <location evidence="1">Cell membrane</location>
        <topology evidence="1">Multi-pass membrane protein</topology>
    </subcellularLocation>
</comment>
<reference evidence="8 9" key="1">
    <citation type="submission" date="2020-08" db="EMBL/GenBank/DDBJ databases">
        <title>Genomic Encyclopedia of Type Strains, Phase IV (KMG-V): Genome sequencing to study the core and pangenomes of soil and plant-associated prokaryotes.</title>
        <authorList>
            <person name="Whitman W."/>
        </authorList>
    </citation>
    <scope>NUCLEOTIDE SEQUENCE [LARGE SCALE GENOMIC DNA]</scope>
    <source>
        <strain evidence="8 9">ANJLi2</strain>
    </source>
</reference>
<dbReference type="Proteomes" id="UP000541583">
    <property type="component" value="Unassembled WGS sequence"/>
</dbReference>
<dbReference type="Pfam" id="PF12823">
    <property type="entry name" value="DUF3817"/>
    <property type="match status" value="1"/>
</dbReference>
<feature type="transmembrane region" description="Helical" evidence="6">
    <location>
        <begin position="42"/>
        <end position="65"/>
    </location>
</feature>
<protein>
    <submittedName>
        <fullName evidence="8">Integral membrane protein</fullName>
    </submittedName>
</protein>
<accession>A0ABR6PFS4</accession>